<dbReference type="Gene3D" id="1.25.10.10">
    <property type="entry name" value="Leucine-rich Repeat Variant"/>
    <property type="match status" value="1"/>
</dbReference>
<feature type="region of interest" description="Disordered" evidence="2">
    <location>
        <begin position="16"/>
        <end position="39"/>
    </location>
</feature>
<gene>
    <name evidence="3" type="ORF">TVY486_0906610</name>
</gene>
<dbReference type="GO" id="GO:0012507">
    <property type="term" value="C:ER to Golgi transport vesicle membrane"/>
    <property type="evidence" value="ECO:0007669"/>
    <property type="project" value="TreeGrafter"/>
</dbReference>
<sequence length="1128" mass="121918">MSFLVRTLLGEDVVHPTNRALGSDDASQTEPHCEQPDRQRARARTLIARVQSCTVAQDRREALQELREFAELPLVMESSEVLCLCDVLQNYPEDGDAVESSLAVLSNITDVNSYPTALPSGTLSDKDKRAIRDSFLDKLIASVPLFLDHVKEGSFWSRFHAVQLLQRLQECDSSEVHKLLLSAQGIGILVDILGDNSHGGALRNEGLVLITAITATDTELQTLLAFDNAFEKLFAVVSEEGEIDGGVIVSDCLTITHNMLRGNRATQKLFCEMGCGRFLCSLMNAVSQRVRATMSSSGVGGHSREDEPVVLDVNFSPHTHVQNMILLMVVSIVGCVLRGARAHNDGAHAQDTLLRAGLLEPLASLALIGCAVDDAVVVEAMRALGVLLENSSTAIQKFMQLNVVTLFPNGSGYRVREWTAARAALHVLLGVKDRVLQPSVAQVFDTLLSTSACEDSVAALLLEQFIPSSSIALAPASCKEILVSECGLLMVITLLGASVDRDSNAKYYAALLLDRLLLVPAVPKRLLAQTGVVAHSIIHSAAVSKGHALTAGSLTSPLTGNVFIMFVEYMISCLSGRGEMDLNTLSACFRLLIRWVLCSSSAVNDFLHDVRYYNVFLQRAAHDEGPVHIRFWSAVLCAAVCVAVGSSTAADETETQVSSNDERTDQGAEKVSPAPKVLPPSMNREQLLERFFNTVGMPPIFDNLLFDVKASSPMWVDPPKNAFLRSAPALYDEGLKNMILQVIGKFKDICPVLETASCVHLDAPMHDIVPRLLPLPTVPPTDENAVVAAEGQSSLLGTNPCLVSAVVKETRSFPQVEMCEVEKLTDVCESSLRKEYDAKIDQLVKHNTELERELLRLEERVRLDANQRDEEEEHHVLVQSLNMLEEQLRTALMRNSSCGSGGGTSTESAMMVRELQTMKEERDQLLVLVAQLFEEANTPHSPGRPSIMAAAAQVLWRHNKLFPSFGSSIPTVSEDSMAPTVGNVCDIKHFLPSNRQGDEVIGAPNSVSTLSAAVAQIGHPLCEGSAPVPSGDCIGLEAGISDHPSVDGTMTHQHHGSFLLGANDRTVSSCASRDPLASLEINSHCDPTVLGGVLAVGSVAEPLVHPQALTVNPFAQMSGTSNECDDLC</sequence>
<reference evidence="3" key="1">
    <citation type="journal article" date="2012" name="Proc. Natl. Acad. Sci. U.S.A.">
        <title>Antigenic diversity is generated by distinct evolutionary mechanisms in African trypanosome species.</title>
        <authorList>
            <person name="Jackson A.P."/>
            <person name="Berry A."/>
            <person name="Aslett M."/>
            <person name="Allison H.C."/>
            <person name="Burton P."/>
            <person name="Vavrova-Anderson J."/>
            <person name="Brown R."/>
            <person name="Browne H."/>
            <person name="Corton N."/>
            <person name="Hauser H."/>
            <person name="Gamble J."/>
            <person name="Gilderthorp R."/>
            <person name="Marcello L."/>
            <person name="McQuillan J."/>
            <person name="Otto T.D."/>
            <person name="Quail M.A."/>
            <person name="Sanders M.J."/>
            <person name="van Tonder A."/>
            <person name="Ginger M.L."/>
            <person name="Field M.C."/>
            <person name="Barry J.D."/>
            <person name="Hertz-Fowler C."/>
            <person name="Berriman M."/>
        </authorList>
    </citation>
    <scope>NUCLEOTIDE SEQUENCE</scope>
    <source>
        <strain evidence="3">Y486</strain>
    </source>
</reference>
<dbReference type="SUPFAM" id="SSF48371">
    <property type="entry name" value="ARM repeat"/>
    <property type="match status" value="1"/>
</dbReference>
<keyword evidence="1" id="KW-0175">Coiled coil</keyword>
<name>G0U3I3_TRYVY</name>
<dbReference type="AlphaFoldDB" id="G0U3I3"/>
<accession>G0U3I3</accession>
<feature type="region of interest" description="Disordered" evidence="2">
    <location>
        <begin position="652"/>
        <end position="680"/>
    </location>
</feature>
<dbReference type="EMBL" id="HE573025">
    <property type="protein sequence ID" value="CCC50840.1"/>
    <property type="molecule type" value="Genomic_DNA"/>
</dbReference>
<dbReference type="PANTHER" id="PTHR10013:SF0">
    <property type="entry name" value="GENERAL VESICULAR TRANSPORT FACTOR P115"/>
    <property type="match status" value="1"/>
</dbReference>
<dbReference type="InterPro" id="IPR024095">
    <property type="entry name" value="Vesicle_P115"/>
</dbReference>
<evidence type="ECO:0000256" key="1">
    <source>
        <dbReference type="SAM" id="Coils"/>
    </source>
</evidence>
<protein>
    <recommendedName>
        <fullName evidence="4">Vesicle tethering protein Uso1/P115-like head domain-containing protein</fullName>
    </recommendedName>
</protein>
<proteinExistence type="predicted"/>
<dbReference type="GO" id="GO:0005783">
    <property type="term" value="C:endoplasmic reticulum"/>
    <property type="evidence" value="ECO:0007669"/>
    <property type="project" value="TreeGrafter"/>
</dbReference>
<dbReference type="VEuPathDB" id="TriTrypDB:TvY486_0906610"/>
<evidence type="ECO:0000256" key="2">
    <source>
        <dbReference type="SAM" id="MobiDB-lite"/>
    </source>
</evidence>
<dbReference type="InterPro" id="IPR011989">
    <property type="entry name" value="ARM-like"/>
</dbReference>
<dbReference type="GO" id="GO:0006886">
    <property type="term" value="P:intracellular protein transport"/>
    <property type="evidence" value="ECO:0007669"/>
    <property type="project" value="TreeGrafter"/>
</dbReference>
<dbReference type="GO" id="GO:0061025">
    <property type="term" value="P:membrane fusion"/>
    <property type="evidence" value="ECO:0007669"/>
    <property type="project" value="TreeGrafter"/>
</dbReference>
<evidence type="ECO:0008006" key="4">
    <source>
        <dbReference type="Google" id="ProtNLM"/>
    </source>
</evidence>
<dbReference type="GO" id="GO:0006888">
    <property type="term" value="P:endoplasmic reticulum to Golgi vesicle-mediated transport"/>
    <property type="evidence" value="ECO:0007669"/>
    <property type="project" value="TreeGrafter"/>
</dbReference>
<dbReference type="GO" id="GO:0005795">
    <property type="term" value="C:Golgi stack"/>
    <property type="evidence" value="ECO:0007669"/>
    <property type="project" value="TreeGrafter"/>
</dbReference>
<dbReference type="PANTHER" id="PTHR10013">
    <property type="entry name" value="GENERAL VESICULAR TRANSPORT FACTOR P115"/>
    <property type="match status" value="1"/>
</dbReference>
<feature type="coiled-coil region" evidence="1">
    <location>
        <begin position="833"/>
        <end position="867"/>
    </location>
</feature>
<dbReference type="InterPro" id="IPR016024">
    <property type="entry name" value="ARM-type_fold"/>
</dbReference>
<evidence type="ECO:0000313" key="3">
    <source>
        <dbReference type="EMBL" id="CCC50840.1"/>
    </source>
</evidence>
<dbReference type="GO" id="GO:0048211">
    <property type="term" value="P:Golgi vesicle docking"/>
    <property type="evidence" value="ECO:0007669"/>
    <property type="project" value="TreeGrafter"/>
</dbReference>
<organism evidence="3">
    <name type="scientific">Trypanosoma vivax (strain Y486)</name>
    <dbReference type="NCBI Taxonomy" id="1055687"/>
    <lineage>
        <taxon>Eukaryota</taxon>
        <taxon>Discoba</taxon>
        <taxon>Euglenozoa</taxon>
        <taxon>Kinetoplastea</taxon>
        <taxon>Metakinetoplastina</taxon>
        <taxon>Trypanosomatida</taxon>
        <taxon>Trypanosomatidae</taxon>
        <taxon>Trypanosoma</taxon>
        <taxon>Duttonella</taxon>
    </lineage>
</organism>